<evidence type="ECO:0000259" key="4">
    <source>
        <dbReference type="SMART" id="SM00382"/>
    </source>
</evidence>
<dbReference type="Proteomes" id="UP001221142">
    <property type="component" value="Unassembled WGS sequence"/>
</dbReference>
<dbReference type="PANTHER" id="PTHR48102:SF7">
    <property type="entry name" value="ATP-DEPENDENT CLP PROTEASE ATP-BINDING SUBUNIT CLPX-LIKE, MITOCHONDRIAL"/>
    <property type="match status" value="1"/>
</dbReference>
<evidence type="ECO:0000313" key="7">
    <source>
        <dbReference type="Proteomes" id="UP001221142"/>
    </source>
</evidence>
<accession>A0AAD7C490</accession>
<feature type="region of interest" description="Disordered" evidence="3">
    <location>
        <begin position="18"/>
        <end position="44"/>
    </location>
</feature>
<keyword evidence="6" id="KW-0378">Hydrolase</keyword>
<dbReference type="EMBL" id="JARKIF010000005">
    <property type="protein sequence ID" value="KAJ7638563.1"/>
    <property type="molecule type" value="Genomic_DNA"/>
</dbReference>
<dbReference type="InterPro" id="IPR003959">
    <property type="entry name" value="ATPase_AAA_core"/>
</dbReference>
<dbReference type="AlphaFoldDB" id="A0AAD7C490"/>
<evidence type="ECO:0000313" key="6">
    <source>
        <dbReference type="EMBL" id="KAJ7638563.1"/>
    </source>
</evidence>
<sequence length="462" mass="50884">MVLRKLPRAVYSTTRTIQTHAQPNLGGTGGYSGAGERSFPRSNAPLLGMATPRQLSAYLDQFVVGQRTAKKVLSVAVFNHYQRIQAKATFEARERELMARMGPEEDPRSGVATAQIRPLREHPASRAYLPPAPIQLFDKSNVLIIGPTGTGKTHVVRTLAKVLDVPFSVSDATAFTQAGYVGDDVDICVQRLVTVANGDPTRAGMGIIYIDEIDKIARKSGVDGSRDVGGEGVQQALLRMMEGSTVTVQSRGPGKSEEQVHIDTTNILFVLSGAFVGLDEIVKKRLAENRGVRSTCRQRRSCRYVFPLFSPRVLRHNIQDLVKYGFIPEFVSRVPTMATLAPLTVPDLRRILTEVKGSLISQYQSQFNNIGVEINAALDEICHLALERGGGARGLRAIMEKVLLDSMHDIPGSGVRYCLVTAARSDAAQCWYRGESAAFSEAWAKEERKYQENKQRQNTERI</sequence>
<feature type="domain" description="AAA+ ATPase" evidence="4">
    <location>
        <begin position="138"/>
        <end position="288"/>
    </location>
</feature>
<dbReference type="Pfam" id="PF07724">
    <property type="entry name" value="AAA_2"/>
    <property type="match status" value="1"/>
</dbReference>
<feature type="domain" description="Clp ATPase C-terminal" evidence="5">
    <location>
        <begin position="343"/>
        <end position="430"/>
    </location>
</feature>
<dbReference type="SMART" id="SM00382">
    <property type="entry name" value="AAA"/>
    <property type="match status" value="1"/>
</dbReference>
<dbReference type="InterPro" id="IPR027417">
    <property type="entry name" value="P-loop_NTPase"/>
</dbReference>
<dbReference type="NCBIfam" id="NF003745">
    <property type="entry name" value="PRK05342.1"/>
    <property type="match status" value="1"/>
</dbReference>
<dbReference type="Gene3D" id="3.40.50.300">
    <property type="entry name" value="P-loop containing nucleotide triphosphate hydrolases"/>
    <property type="match status" value="1"/>
</dbReference>
<keyword evidence="1" id="KW-0547">Nucleotide-binding</keyword>
<dbReference type="SUPFAM" id="SSF52540">
    <property type="entry name" value="P-loop containing nucleoside triphosphate hydrolases"/>
    <property type="match status" value="1"/>
</dbReference>
<dbReference type="GO" id="GO:0016887">
    <property type="term" value="F:ATP hydrolysis activity"/>
    <property type="evidence" value="ECO:0007669"/>
    <property type="project" value="InterPro"/>
</dbReference>
<keyword evidence="7" id="KW-1185">Reference proteome</keyword>
<evidence type="ECO:0000256" key="2">
    <source>
        <dbReference type="ARBA" id="ARBA00022840"/>
    </source>
</evidence>
<dbReference type="InterPro" id="IPR003593">
    <property type="entry name" value="AAA+_ATPase"/>
</dbReference>
<dbReference type="GO" id="GO:0051603">
    <property type="term" value="P:proteolysis involved in protein catabolic process"/>
    <property type="evidence" value="ECO:0007669"/>
    <property type="project" value="TreeGrafter"/>
</dbReference>
<dbReference type="InterPro" id="IPR019489">
    <property type="entry name" value="Clp_ATPase_C"/>
</dbReference>
<evidence type="ECO:0000256" key="1">
    <source>
        <dbReference type="ARBA" id="ARBA00022741"/>
    </source>
</evidence>
<name>A0AAD7C490_9AGAR</name>
<keyword evidence="2" id="KW-0067">ATP-binding</keyword>
<comment type="caution">
    <text evidence="6">The sequence shown here is derived from an EMBL/GenBank/DDBJ whole genome shotgun (WGS) entry which is preliminary data.</text>
</comment>
<proteinExistence type="predicted"/>
<dbReference type="Gene3D" id="1.10.8.60">
    <property type="match status" value="1"/>
</dbReference>
<dbReference type="GO" id="GO:0005759">
    <property type="term" value="C:mitochondrial matrix"/>
    <property type="evidence" value="ECO:0007669"/>
    <property type="project" value="TreeGrafter"/>
</dbReference>
<gene>
    <name evidence="6" type="ORF">FB45DRAFT_740658</name>
</gene>
<organism evidence="6 7">
    <name type="scientific">Roridomyces roridus</name>
    <dbReference type="NCBI Taxonomy" id="1738132"/>
    <lineage>
        <taxon>Eukaryota</taxon>
        <taxon>Fungi</taxon>
        <taxon>Dikarya</taxon>
        <taxon>Basidiomycota</taxon>
        <taxon>Agaricomycotina</taxon>
        <taxon>Agaricomycetes</taxon>
        <taxon>Agaricomycetidae</taxon>
        <taxon>Agaricales</taxon>
        <taxon>Marasmiineae</taxon>
        <taxon>Mycenaceae</taxon>
        <taxon>Roridomyces</taxon>
    </lineage>
</organism>
<reference evidence="6" key="1">
    <citation type="submission" date="2023-03" db="EMBL/GenBank/DDBJ databases">
        <title>Massive genome expansion in bonnet fungi (Mycena s.s.) driven by repeated elements and novel gene families across ecological guilds.</title>
        <authorList>
            <consortium name="Lawrence Berkeley National Laboratory"/>
            <person name="Harder C.B."/>
            <person name="Miyauchi S."/>
            <person name="Viragh M."/>
            <person name="Kuo A."/>
            <person name="Thoen E."/>
            <person name="Andreopoulos B."/>
            <person name="Lu D."/>
            <person name="Skrede I."/>
            <person name="Drula E."/>
            <person name="Henrissat B."/>
            <person name="Morin E."/>
            <person name="Kohler A."/>
            <person name="Barry K."/>
            <person name="LaButti K."/>
            <person name="Morin E."/>
            <person name="Salamov A."/>
            <person name="Lipzen A."/>
            <person name="Mereny Z."/>
            <person name="Hegedus B."/>
            <person name="Baldrian P."/>
            <person name="Stursova M."/>
            <person name="Weitz H."/>
            <person name="Taylor A."/>
            <person name="Grigoriev I.V."/>
            <person name="Nagy L.G."/>
            <person name="Martin F."/>
            <person name="Kauserud H."/>
        </authorList>
    </citation>
    <scope>NUCLEOTIDE SEQUENCE</scope>
    <source>
        <strain evidence="6">9284</strain>
    </source>
</reference>
<dbReference type="SMART" id="SM01086">
    <property type="entry name" value="ClpB_D2-small"/>
    <property type="match status" value="1"/>
</dbReference>
<protein>
    <submittedName>
        <fullName evidence="6">P-loop containing nucleoside triphosphate hydrolase protein</fullName>
    </submittedName>
</protein>
<dbReference type="PANTHER" id="PTHR48102">
    <property type="entry name" value="ATP-DEPENDENT CLP PROTEASE ATP-BINDING SUBUNIT CLPX-LIKE, MITOCHONDRIAL-RELATED"/>
    <property type="match status" value="1"/>
</dbReference>
<dbReference type="GO" id="GO:0005524">
    <property type="term" value="F:ATP binding"/>
    <property type="evidence" value="ECO:0007669"/>
    <property type="project" value="UniProtKB-KW"/>
</dbReference>
<evidence type="ECO:0000256" key="3">
    <source>
        <dbReference type="SAM" id="MobiDB-lite"/>
    </source>
</evidence>
<dbReference type="InterPro" id="IPR050052">
    <property type="entry name" value="ATP-dep_Clp_protease_ClpX"/>
</dbReference>
<evidence type="ECO:0000259" key="5">
    <source>
        <dbReference type="SMART" id="SM01086"/>
    </source>
</evidence>